<dbReference type="CTD" id="83998"/>
<evidence type="ECO:0000313" key="5">
    <source>
        <dbReference type="RefSeq" id="XP_025069393.1"/>
    </source>
</evidence>
<dbReference type="PANTHER" id="PTHR22803">
    <property type="entry name" value="MANNOSE, PHOSPHOLIPASE, LECTIN RECEPTOR RELATED"/>
    <property type="match status" value="1"/>
</dbReference>
<sequence>MLLFETVALLLLLSCPGLGKPTELISCLPGWSYSKTSCFRYFRSQRSWAEAEAHCQSLKKDAHLATLHEAKDLHYIALVVSYYQQTQPVWIGLNYPQKNQGWKWLDGSTYKSTSWLSASGSHSGSCAELSQDYGFKKWSGADCHEAHHFVCKYTVLH</sequence>
<dbReference type="AlphaFoldDB" id="A0A1U7S6A2"/>
<feature type="domain" description="C-type lectin" evidence="2">
    <location>
        <begin position="34"/>
        <end position="152"/>
    </location>
</feature>
<evidence type="ECO:0000313" key="3">
    <source>
        <dbReference type="Proteomes" id="UP000189705"/>
    </source>
</evidence>
<accession>A0A1U7S6A2</accession>
<feature type="signal peptide" evidence="1">
    <location>
        <begin position="1"/>
        <end position="19"/>
    </location>
</feature>
<dbReference type="PROSITE" id="PS50041">
    <property type="entry name" value="C_TYPE_LECTIN_2"/>
    <property type="match status" value="1"/>
</dbReference>
<name>A0A1U7S6A2_ALLSI</name>
<dbReference type="InterPro" id="IPR016187">
    <property type="entry name" value="CTDL_fold"/>
</dbReference>
<dbReference type="Proteomes" id="UP000189705">
    <property type="component" value="Unplaced"/>
</dbReference>
<reference evidence="4" key="1">
    <citation type="submission" date="2022-04" db="UniProtKB">
        <authorList>
            <consortium name="RefSeq"/>
        </authorList>
    </citation>
    <scope>IDENTIFICATION</scope>
</reference>
<dbReference type="eggNOG" id="KOG4297">
    <property type="taxonomic scope" value="Eukaryota"/>
</dbReference>
<evidence type="ECO:0000259" key="2">
    <source>
        <dbReference type="PROSITE" id="PS50041"/>
    </source>
</evidence>
<proteinExistence type="predicted"/>
<dbReference type="PRINTS" id="PR01504">
    <property type="entry name" value="PNCREATITSAP"/>
</dbReference>
<evidence type="ECO:0000256" key="1">
    <source>
        <dbReference type="SAM" id="SignalP"/>
    </source>
</evidence>
<dbReference type="InterPro" id="IPR016186">
    <property type="entry name" value="C-type_lectin-like/link_sf"/>
</dbReference>
<dbReference type="InterPro" id="IPR050111">
    <property type="entry name" value="C-type_lectin/snaclec_domain"/>
</dbReference>
<feature type="chain" id="PRO_5010815567" evidence="1">
    <location>
        <begin position="20"/>
        <end position="157"/>
    </location>
</feature>
<dbReference type="InterPro" id="IPR001304">
    <property type="entry name" value="C-type_lectin-like"/>
</dbReference>
<protein>
    <submittedName>
        <fullName evidence="4 5">Regenerating islet-derived protein 4</fullName>
    </submittedName>
</protein>
<keyword evidence="3" id="KW-1185">Reference proteome</keyword>
<organism evidence="4">
    <name type="scientific">Alligator sinensis</name>
    <name type="common">Chinese alligator</name>
    <dbReference type="NCBI Taxonomy" id="38654"/>
    <lineage>
        <taxon>Eukaryota</taxon>
        <taxon>Metazoa</taxon>
        <taxon>Chordata</taxon>
        <taxon>Craniata</taxon>
        <taxon>Vertebrata</taxon>
        <taxon>Euteleostomi</taxon>
        <taxon>Archelosauria</taxon>
        <taxon>Archosauria</taxon>
        <taxon>Crocodylia</taxon>
        <taxon>Alligatoridae</taxon>
        <taxon>Alligatorinae</taxon>
        <taxon>Alligator</taxon>
    </lineage>
</organism>
<dbReference type="KEGG" id="asn:102383477"/>
<dbReference type="STRING" id="38654.A0A1U7S6A2"/>
<dbReference type="GeneID" id="102383477"/>
<dbReference type="SMART" id="SM00034">
    <property type="entry name" value="CLECT"/>
    <property type="match status" value="1"/>
</dbReference>
<dbReference type="RefSeq" id="XP_025069393.1">
    <property type="nucleotide sequence ID" value="XM_025213608.1"/>
</dbReference>
<evidence type="ECO:0000313" key="4">
    <source>
        <dbReference type="RefSeq" id="XP_006032001.1"/>
    </source>
</evidence>
<dbReference type="Pfam" id="PF00059">
    <property type="entry name" value="Lectin_C"/>
    <property type="match status" value="1"/>
</dbReference>
<dbReference type="SUPFAM" id="SSF56436">
    <property type="entry name" value="C-type lectin-like"/>
    <property type="match status" value="1"/>
</dbReference>
<dbReference type="Gene3D" id="3.10.100.10">
    <property type="entry name" value="Mannose-Binding Protein A, subunit A"/>
    <property type="match status" value="1"/>
</dbReference>
<keyword evidence="1" id="KW-0732">Signal</keyword>
<dbReference type="RefSeq" id="XP_006032001.1">
    <property type="nucleotide sequence ID" value="XM_006031939.3"/>
</dbReference>
<gene>
    <name evidence="4 5" type="primary">REG4</name>
</gene>